<feature type="region of interest" description="Disordered" evidence="1">
    <location>
        <begin position="208"/>
        <end position="255"/>
    </location>
</feature>
<dbReference type="RefSeq" id="WP_311344798.1">
    <property type="nucleotide sequence ID" value="NZ_JAVREI010000004.1"/>
</dbReference>
<dbReference type="SUPFAM" id="SSF53254">
    <property type="entry name" value="Phosphoglycerate mutase-like"/>
    <property type="match status" value="1"/>
</dbReference>
<name>A0ABU2K704_9ACTN</name>
<evidence type="ECO:0000256" key="1">
    <source>
        <dbReference type="SAM" id="MobiDB-lite"/>
    </source>
</evidence>
<keyword evidence="3" id="KW-1185">Reference proteome</keyword>
<evidence type="ECO:0000313" key="3">
    <source>
        <dbReference type="Proteomes" id="UP001183222"/>
    </source>
</evidence>
<keyword evidence="2" id="KW-0378">Hydrolase</keyword>
<proteinExistence type="predicted"/>
<dbReference type="GO" id="GO:0016787">
    <property type="term" value="F:hydrolase activity"/>
    <property type="evidence" value="ECO:0007669"/>
    <property type="project" value="UniProtKB-KW"/>
</dbReference>
<protein>
    <submittedName>
        <fullName evidence="2">Histidine phosphatase family protein</fullName>
        <ecNumber evidence="2">3.1.3.-</ecNumber>
    </submittedName>
</protein>
<dbReference type="Gene3D" id="3.40.50.1240">
    <property type="entry name" value="Phosphoglycerate mutase-like"/>
    <property type="match status" value="1"/>
</dbReference>
<dbReference type="InterPro" id="IPR029033">
    <property type="entry name" value="His_PPase_superfam"/>
</dbReference>
<accession>A0ABU2K704</accession>
<dbReference type="InterPro" id="IPR013078">
    <property type="entry name" value="His_Pase_superF_clade-1"/>
</dbReference>
<dbReference type="SMART" id="SM00855">
    <property type="entry name" value="PGAM"/>
    <property type="match status" value="1"/>
</dbReference>
<gene>
    <name evidence="2" type="ORF">RM425_08680</name>
</gene>
<reference evidence="3" key="1">
    <citation type="submission" date="2023-07" db="EMBL/GenBank/DDBJ databases">
        <title>30 novel species of actinomycetes from the DSMZ collection.</title>
        <authorList>
            <person name="Nouioui I."/>
        </authorList>
    </citation>
    <scope>NUCLEOTIDE SEQUENCE [LARGE SCALE GENOMIC DNA]</scope>
    <source>
        <strain evidence="3">DSM 46792</strain>
    </source>
</reference>
<dbReference type="EMBL" id="JAVREI010000004">
    <property type="protein sequence ID" value="MDT0275976.1"/>
    <property type="molecule type" value="Genomic_DNA"/>
</dbReference>
<dbReference type="PANTHER" id="PTHR48100:SF62">
    <property type="entry name" value="GLUCOSYL-3-PHOSPHOGLYCERATE PHOSPHATASE"/>
    <property type="match status" value="1"/>
</dbReference>
<dbReference type="EC" id="3.1.3.-" evidence="2"/>
<dbReference type="Pfam" id="PF00300">
    <property type="entry name" value="His_Phos_1"/>
    <property type="match status" value="1"/>
</dbReference>
<evidence type="ECO:0000313" key="2">
    <source>
        <dbReference type="EMBL" id="MDT0275976.1"/>
    </source>
</evidence>
<dbReference type="InterPro" id="IPR050275">
    <property type="entry name" value="PGM_Phosphatase"/>
</dbReference>
<dbReference type="CDD" id="cd07067">
    <property type="entry name" value="HP_PGM_like"/>
    <property type="match status" value="1"/>
</dbReference>
<organism evidence="2 3">
    <name type="scientific">Blastococcus goldschmidtiae</name>
    <dbReference type="NCBI Taxonomy" id="3075546"/>
    <lineage>
        <taxon>Bacteria</taxon>
        <taxon>Bacillati</taxon>
        <taxon>Actinomycetota</taxon>
        <taxon>Actinomycetes</taxon>
        <taxon>Geodermatophilales</taxon>
        <taxon>Geodermatophilaceae</taxon>
        <taxon>Blastococcus</taxon>
    </lineage>
</organism>
<sequence>MSGSPAALALPVRRLVLWRHGRTEWNAAGRFQGRLDPPLDEVGRRQAVDAAPHLIASGALDGDTIVVSSDLDRAADTAGALTRLLGVPLRLDGRLREHGMGSWEGLTRDEVADRYPDQYADWLAGRPVRGRGGEEPEEVAARALAAVADLPAAPVAVVVTHGGTSGRLIERLLGLGPEQRRLFGPLANCAWSELREQSGAWRLIRHNAAVPTSPGPDGNGAGHRAPGASQELPVRSGANPEEGGAGSIGDADAAV</sequence>
<dbReference type="PANTHER" id="PTHR48100">
    <property type="entry name" value="BROAD-SPECIFICITY PHOSPHATASE YOR283W-RELATED"/>
    <property type="match status" value="1"/>
</dbReference>
<dbReference type="Proteomes" id="UP001183222">
    <property type="component" value="Unassembled WGS sequence"/>
</dbReference>
<comment type="caution">
    <text evidence="2">The sequence shown here is derived from an EMBL/GenBank/DDBJ whole genome shotgun (WGS) entry which is preliminary data.</text>
</comment>